<feature type="region of interest" description="Disordered" evidence="1">
    <location>
        <begin position="118"/>
        <end position="150"/>
    </location>
</feature>
<keyword evidence="3" id="KW-1185">Reference proteome</keyword>
<dbReference type="RefSeq" id="WP_085123835.1">
    <property type="nucleotide sequence ID" value="NZ_FWZX01000014.1"/>
</dbReference>
<dbReference type="EMBL" id="FWZX01000014">
    <property type="protein sequence ID" value="SMF40273.1"/>
    <property type="molecule type" value="Genomic_DNA"/>
</dbReference>
<sequence length="336" mass="36598">MTTHYQVHPNDAEALRSEARQERDDSEQYGGANPRNPTATWRGAGGVARITIGAPPPEAPRYPAGQTTFHRPGISSEPLSPQVVKDSDLVTLSNGMTTSVKVAVRMGQLMRDGAGAYYEPGSSQAPQVAAGSRIGDGQGYTPPKAEAAPSEPLEGFQDAAVEREFSHFAGAVDTYTQVSIIGEYLRGDDFDISERLLFKVADQLGVSPQEAGERLGRFATALSNQWVSTVQKAGVYDMADFVAWCRESPVRMESLKKAMRNQAMNRTTKDYRAMAQSYLENLDQRDPEALLNAVYDGGIRAMKIGNEVVLEVPGEGQVPWKTAVRLGMVFAPEKIR</sequence>
<evidence type="ECO:0000313" key="3">
    <source>
        <dbReference type="Proteomes" id="UP000192917"/>
    </source>
</evidence>
<dbReference type="STRING" id="560819.SAMN05428998_1146"/>
<organism evidence="2 3">
    <name type="scientific">Tistlia consotensis USBA 355</name>
    <dbReference type="NCBI Taxonomy" id="560819"/>
    <lineage>
        <taxon>Bacteria</taxon>
        <taxon>Pseudomonadati</taxon>
        <taxon>Pseudomonadota</taxon>
        <taxon>Alphaproteobacteria</taxon>
        <taxon>Rhodospirillales</taxon>
        <taxon>Rhodovibrionaceae</taxon>
        <taxon>Tistlia</taxon>
    </lineage>
</organism>
<evidence type="ECO:0000256" key="1">
    <source>
        <dbReference type="SAM" id="MobiDB-lite"/>
    </source>
</evidence>
<name>A0A1Y6C8R4_9PROT</name>
<reference evidence="2 3" key="1">
    <citation type="submission" date="2017-04" db="EMBL/GenBank/DDBJ databases">
        <authorList>
            <person name="Afonso C.L."/>
            <person name="Miller P.J."/>
            <person name="Scott M.A."/>
            <person name="Spackman E."/>
            <person name="Goraichik I."/>
            <person name="Dimitrov K.M."/>
            <person name="Suarez D.L."/>
            <person name="Swayne D.E."/>
        </authorList>
    </citation>
    <scope>NUCLEOTIDE SEQUENCE [LARGE SCALE GENOMIC DNA]</scope>
    <source>
        <strain evidence="2 3">USBA 355</strain>
    </source>
</reference>
<evidence type="ECO:0000313" key="2">
    <source>
        <dbReference type="EMBL" id="SMF40273.1"/>
    </source>
</evidence>
<protein>
    <submittedName>
        <fullName evidence="2">Uncharacterized protein</fullName>
    </submittedName>
</protein>
<feature type="region of interest" description="Disordered" evidence="1">
    <location>
        <begin position="1"/>
        <end position="44"/>
    </location>
</feature>
<dbReference type="AlphaFoldDB" id="A0A1Y6C8R4"/>
<feature type="compositionally biased region" description="Basic and acidic residues" evidence="1">
    <location>
        <begin position="10"/>
        <end position="23"/>
    </location>
</feature>
<proteinExistence type="predicted"/>
<dbReference type="Proteomes" id="UP000192917">
    <property type="component" value="Unassembled WGS sequence"/>
</dbReference>
<gene>
    <name evidence="2" type="ORF">SAMN05428998_1146</name>
</gene>
<accession>A0A1Y6C8R4</accession>